<dbReference type="SUPFAM" id="SSF55874">
    <property type="entry name" value="ATPase domain of HSP90 chaperone/DNA topoisomerase II/histidine kinase"/>
    <property type="match status" value="1"/>
</dbReference>
<dbReference type="EC" id="2.7.13.3" evidence="3"/>
<dbReference type="CDD" id="cd00075">
    <property type="entry name" value="HATPase"/>
    <property type="match status" value="1"/>
</dbReference>
<dbReference type="InterPro" id="IPR004358">
    <property type="entry name" value="Sig_transdc_His_kin-like_C"/>
</dbReference>
<keyword evidence="11" id="KW-1185">Reference proteome</keyword>
<keyword evidence="5 10" id="KW-0808">Transferase</keyword>
<gene>
    <name evidence="10" type="ORF">FB473_003113</name>
</gene>
<comment type="catalytic activity">
    <reaction evidence="1">
        <text>ATP + protein L-histidine = ADP + protein N-phospho-L-histidine.</text>
        <dbReference type="EC" id="2.7.13.3"/>
    </reaction>
</comment>
<keyword evidence="6 10" id="KW-0418">Kinase</keyword>
<protein>
    <recommendedName>
        <fullName evidence="8">Sensor-like histidine kinase SenX3</fullName>
        <ecNumber evidence="3">2.7.13.3</ecNumber>
    </recommendedName>
</protein>
<dbReference type="Proteomes" id="UP000749311">
    <property type="component" value="Unassembled WGS sequence"/>
</dbReference>
<evidence type="ECO:0000256" key="4">
    <source>
        <dbReference type="ARBA" id="ARBA00022553"/>
    </source>
</evidence>
<evidence type="ECO:0000313" key="10">
    <source>
        <dbReference type="EMBL" id="NIH58418.1"/>
    </source>
</evidence>
<dbReference type="PANTHER" id="PTHR45453:SF1">
    <property type="entry name" value="PHOSPHATE REGULON SENSOR PROTEIN PHOR"/>
    <property type="match status" value="1"/>
</dbReference>
<dbReference type="InterPro" id="IPR005467">
    <property type="entry name" value="His_kinase_dom"/>
</dbReference>
<evidence type="ECO:0000256" key="3">
    <source>
        <dbReference type="ARBA" id="ARBA00012438"/>
    </source>
</evidence>
<keyword evidence="4" id="KW-0597">Phosphoprotein</keyword>
<dbReference type="Gene3D" id="1.10.287.130">
    <property type="match status" value="1"/>
</dbReference>
<feature type="domain" description="Histidine kinase" evidence="9">
    <location>
        <begin position="155"/>
        <end position="375"/>
    </location>
</feature>
<dbReference type="Pfam" id="PF00512">
    <property type="entry name" value="HisKA"/>
    <property type="match status" value="1"/>
</dbReference>
<evidence type="ECO:0000256" key="8">
    <source>
        <dbReference type="ARBA" id="ARBA00039401"/>
    </source>
</evidence>
<evidence type="ECO:0000256" key="1">
    <source>
        <dbReference type="ARBA" id="ARBA00000085"/>
    </source>
</evidence>
<comment type="subcellular location">
    <subcellularLocation>
        <location evidence="2">Cell membrane</location>
    </subcellularLocation>
</comment>
<dbReference type="PRINTS" id="PR00344">
    <property type="entry name" value="BCTRLSENSOR"/>
</dbReference>
<evidence type="ECO:0000256" key="5">
    <source>
        <dbReference type="ARBA" id="ARBA00022679"/>
    </source>
</evidence>
<dbReference type="CDD" id="cd00082">
    <property type="entry name" value="HisKA"/>
    <property type="match status" value="1"/>
</dbReference>
<dbReference type="PANTHER" id="PTHR45453">
    <property type="entry name" value="PHOSPHATE REGULON SENSOR PROTEIN PHOR"/>
    <property type="match status" value="1"/>
</dbReference>
<dbReference type="SMART" id="SM00388">
    <property type="entry name" value="HisKA"/>
    <property type="match status" value="1"/>
</dbReference>
<dbReference type="InterPro" id="IPR036097">
    <property type="entry name" value="HisK_dim/P_sf"/>
</dbReference>
<dbReference type="Pfam" id="PF02518">
    <property type="entry name" value="HATPase_c"/>
    <property type="match status" value="1"/>
</dbReference>
<dbReference type="InterPro" id="IPR036890">
    <property type="entry name" value="HATPase_C_sf"/>
</dbReference>
<dbReference type="InterPro" id="IPR050351">
    <property type="entry name" value="BphY/WalK/GraS-like"/>
</dbReference>
<proteinExistence type="predicted"/>
<accession>A0ABX0SM72</accession>
<comment type="caution">
    <text evidence="10">The sequence shown here is derived from an EMBL/GenBank/DDBJ whole genome shotgun (WGS) entry which is preliminary data.</text>
</comment>
<dbReference type="EMBL" id="JAAMOZ010000003">
    <property type="protein sequence ID" value="NIH58418.1"/>
    <property type="molecule type" value="Genomic_DNA"/>
</dbReference>
<dbReference type="Gene3D" id="3.30.565.10">
    <property type="entry name" value="Histidine kinase-like ATPase, C-terminal domain"/>
    <property type="match status" value="1"/>
</dbReference>
<dbReference type="PROSITE" id="PS50109">
    <property type="entry name" value="HIS_KIN"/>
    <property type="match status" value="1"/>
</dbReference>
<evidence type="ECO:0000256" key="7">
    <source>
        <dbReference type="ARBA" id="ARBA00023012"/>
    </source>
</evidence>
<dbReference type="SUPFAM" id="SSF47384">
    <property type="entry name" value="Homodimeric domain of signal transducing histidine kinase"/>
    <property type="match status" value="1"/>
</dbReference>
<dbReference type="SMART" id="SM00387">
    <property type="entry name" value="HATPase_c"/>
    <property type="match status" value="1"/>
</dbReference>
<evidence type="ECO:0000256" key="2">
    <source>
        <dbReference type="ARBA" id="ARBA00004236"/>
    </source>
</evidence>
<name>A0ABX0SM72_9ACTN</name>
<reference evidence="10 11" key="1">
    <citation type="submission" date="2020-02" db="EMBL/GenBank/DDBJ databases">
        <title>Sequencing the genomes of 1000 actinobacteria strains.</title>
        <authorList>
            <person name="Klenk H.-P."/>
        </authorList>
    </citation>
    <scope>NUCLEOTIDE SEQUENCE [LARGE SCALE GENOMIC DNA]</scope>
    <source>
        <strain evidence="10 11">DSM 19609</strain>
    </source>
</reference>
<keyword evidence="7" id="KW-0902">Two-component regulatory system</keyword>
<dbReference type="InterPro" id="IPR003661">
    <property type="entry name" value="HisK_dim/P_dom"/>
</dbReference>
<dbReference type="GO" id="GO:0004673">
    <property type="term" value="F:protein histidine kinase activity"/>
    <property type="evidence" value="ECO:0007669"/>
    <property type="project" value="UniProtKB-EC"/>
</dbReference>
<sequence>MEFVLVAAALLAGLVIGLLVGRSRARDAGAPVAEPVVPAPRLSSQLEAAVDLMRSASLVAGPHDEVWHSNPPARTTGLVRGSRVAPDELLELVRSVRQRGQAVGTTLQLKREPGVPTRELAVRVSLLEGGIVLVIADDRSAETRADEIKRDFVANVSHELKTPVGAIQVLSEAVEQAADDPEAIRRFAGRMTRETERLGELVQQIIELSRLQSVDPLIQADVVEVDDIVGAAVARCRELASGRAITLTLAGAQGLRVVGDEDQLTSAVVNLVQNAINYSDPGARVAMSTRAVEDGGDEFVEISVADNGIGIRADDLERIFERFYRVDYDRSRQSGGTGLGLSIVKHVAGAHGGTVNVWSKVGQGSTFTLRLPAYLETEEPEVTALTVPMPDGGMQ</sequence>
<evidence type="ECO:0000313" key="11">
    <source>
        <dbReference type="Proteomes" id="UP000749311"/>
    </source>
</evidence>
<evidence type="ECO:0000256" key="6">
    <source>
        <dbReference type="ARBA" id="ARBA00022777"/>
    </source>
</evidence>
<evidence type="ECO:0000259" key="9">
    <source>
        <dbReference type="PROSITE" id="PS50109"/>
    </source>
</evidence>
<dbReference type="InterPro" id="IPR003594">
    <property type="entry name" value="HATPase_dom"/>
</dbReference>
<organism evidence="10 11">
    <name type="scientific">Brooklawnia cerclae</name>
    <dbReference type="NCBI Taxonomy" id="349934"/>
    <lineage>
        <taxon>Bacteria</taxon>
        <taxon>Bacillati</taxon>
        <taxon>Actinomycetota</taxon>
        <taxon>Actinomycetes</taxon>
        <taxon>Propionibacteriales</taxon>
        <taxon>Propionibacteriaceae</taxon>
        <taxon>Brooklawnia</taxon>
    </lineage>
</organism>